<evidence type="ECO:0000259" key="1">
    <source>
        <dbReference type="PROSITE" id="PS50835"/>
    </source>
</evidence>
<dbReference type="AlphaFoldDB" id="A0ABD0WYF4"/>
<proteinExistence type="predicted"/>
<dbReference type="InterPro" id="IPR013783">
    <property type="entry name" value="Ig-like_fold"/>
</dbReference>
<dbReference type="PROSITE" id="PS50835">
    <property type="entry name" value="IG_LIKE"/>
    <property type="match status" value="1"/>
</dbReference>
<dbReference type="EMBL" id="JAGEUA010000008">
    <property type="protein sequence ID" value="KAL0967693.1"/>
    <property type="molecule type" value="Genomic_DNA"/>
</dbReference>
<dbReference type="SUPFAM" id="SSF48726">
    <property type="entry name" value="Immunoglobulin"/>
    <property type="match status" value="1"/>
</dbReference>
<dbReference type="Proteomes" id="UP001557470">
    <property type="component" value="Unassembled WGS sequence"/>
</dbReference>
<protein>
    <recommendedName>
        <fullName evidence="1">Ig-like domain-containing protein</fullName>
    </recommendedName>
</protein>
<organism evidence="2 3">
    <name type="scientific">Umbra pygmaea</name>
    <name type="common">Eastern mudminnow</name>
    <dbReference type="NCBI Taxonomy" id="75934"/>
    <lineage>
        <taxon>Eukaryota</taxon>
        <taxon>Metazoa</taxon>
        <taxon>Chordata</taxon>
        <taxon>Craniata</taxon>
        <taxon>Vertebrata</taxon>
        <taxon>Euteleostomi</taxon>
        <taxon>Actinopterygii</taxon>
        <taxon>Neopterygii</taxon>
        <taxon>Teleostei</taxon>
        <taxon>Protacanthopterygii</taxon>
        <taxon>Esociformes</taxon>
        <taxon>Umbridae</taxon>
        <taxon>Umbra</taxon>
    </lineage>
</organism>
<sequence length="175" mass="19310">MLQTQLFKSLREDRERSMADKYNYVLGLLVMVLHLLTGVSGDTVFLFTTMGGLVSLPCNNVVYSNCSSTTWNYNRAGSEGLIEEVGHGKIKNNSQRAGKLKVGSNCSLHVSDVSVEDAGLYTCIQYLTVYGPQYGGDANVYLSVLTICSGWMRQVETCRETPDSRSHRHLAVTSL</sequence>
<dbReference type="InterPro" id="IPR007110">
    <property type="entry name" value="Ig-like_dom"/>
</dbReference>
<feature type="domain" description="Ig-like" evidence="1">
    <location>
        <begin position="51"/>
        <end position="123"/>
    </location>
</feature>
<dbReference type="InterPro" id="IPR036179">
    <property type="entry name" value="Ig-like_dom_sf"/>
</dbReference>
<reference evidence="2 3" key="1">
    <citation type="submission" date="2024-06" db="EMBL/GenBank/DDBJ databases">
        <authorList>
            <person name="Pan Q."/>
            <person name="Wen M."/>
            <person name="Jouanno E."/>
            <person name="Zahm M."/>
            <person name="Klopp C."/>
            <person name="Cabau C."/>
            <person name="Louis A."/>
            <person name="Berthelot C."/>
            <person name="Parey E."/>
            <person name="Roest Crollius H."/>
            <person name="Montfort J."/>
            <person name="Robinson-Rechavi M."/>
            <person name="Bouchez O."/>
            <person name="Lampietro C."/>
            <person name="Lopez Roques C."/>
            <person name="Donnadieu C."/>
            <person name="Postlethwait J."/>
            <person name="Bobe J."/>
            <person name="Verreycken H."/>
            <person name="Guiguen Y."/>
        </authorList>
    </citation>
    <scope>NUCLEOTIDE SEQUENCE [LARGE SCALE GENOMIC DNA]</scope>
    <source>
        <strain evidence="2">Up_M1</strain>
        <tissue evidence="2">Testis</tissue>
    </source>
</reference>
<name>A0ABD0WYF4_UMBPY</name>
<dbReference type="Gene3D" id="2.60.40.10">
    <property type="entry name" value="Immunoglobulins"/>
    <property type="match status" value="1"/>
</dbReference>
<dbReference type="PANTHER" id="PTHR11422">
    <property type="entry name" value="T-CELL SURFACE GLYCOPROTEIN CD4"/>
    <property type="match status" value="1"/>
</dbReference>
<dbReference type="PANTHER" id="PTHR11422:SF5">
    <property type="entry name" value="DIVERSE IMMUNOGLOBULIN DOMAIN-CONTAINING PROTEIN 1.1 ISOFORM X1-RELATED"/>
    <property type="match status" value="1"/>
</dbReference>
<evidence type="ECO:0000313" key="2">
    <source>
        <dbReference type="EMBL" id="KAL0967693.1"/>
    </source>
</evidence>
<accession>A0ABD0WYF4</accession>
<gene>
    <name evidence="2" type="ORF">UPYG_G00255660</name>
</gene>
<dbReference type="CDD" id="cd00096">
    <property type="entry name" value="Ig"/>
    <property type="match status" value="1"/>
</dbReference>
<keyword evidence="3" id="KW-1185">Reference proteome</keyword>
<comment type="caution">
    <text evidence="2">The sequence shown here is derived from an EMBL/GenBank/DDBJ whole genome shotgun (WGS) entry which is preliminary data.</text>
</comment>
<evidence type="ECO:0000313" key="3">
    <source>
        <dbReference type="Proteomes" id="UP001557470"/>
    </source>
</evidence>